<keyword evidence="1" id="KW-1133">Transmembrane helix</keyword>
<accession>C9LGM9</accession>
<keyword evidence="4" id="KW-1185">Reference proteome</keyword>
<dbReference type="PANTHER" id="PTHR39200:SF1">
    <property type="entry name" value="AUTO-TRANSPORTER ADHESIN HEAD GIN DOMAIN-CONTAINING PROTEIN-RELATED"/>
    <property type="match status" value="1"/>
</dbReference>
<organism evidence="3 4">
    <name type="scientific">Alloprevotella tannerae ATCC 51259</name>
    <dbReference type="NCBI Taxonomy" id="626522"/>
    <lineage>
        <taxon>Bacteria</taxon>
        <taxon>Pseudomonadati</taxon>
        <taxon>Bacteroidota</taxon>
        <taxon>Bacteroidia</taxon>
        <taxon>Bacteroidales</taxon>
        <taxon>Prevotellaceae</taxon>
        <taxon>Alloprevotella</taxon>
    </lineage>
</organism>
<dbReference type="PANTHER" id="PTHR39200">
    <property type="entry name" value="HYPOTHETICAL EXPORTED PROTEIN"/>
    <property type="match status" value="1"/>
</dbReference>
<evidence type="ECO:0000256" key="1">
    <source>
        <dbReference type="SAM" id="Phobius"/>
    </source>
</evidence>
<gene>
    <name evidence="3" type="ORF">GCWU000325_01373</name>
</gene>
<dbReference type="eggNOG" id="COG1983">
    <property type="taxonomic scope" value="Bacteria"/>
</dbReference>
<dbReference type="Gene3D" id="2.160.20.120">
    <property type="match status" value="1"/>
</dbReference>
<reference evidence="3" key="1">
    <citation type="submission" date="2009-09" db="EMBL/GenBank/DDBJ databases">
        <authorList>
            <person name="Weinstock G."/>
            <person name="Sodergren E."/>
            <person name="Clifton S."/>
            <person name="Fulton L."/>
            <person name="Fulton B."/>
            <person name="Courtney L."/>
            <person name="Fronick C."/>
            <person name="Harrison M."/>
            <person name="Strong C."/>
            <person name="Farmer C."/>
            <person name="Delahaunty K."/>
            <person name="Markovic C."/>
            <person name="Hall O."/>
            <person name="Minx P."/>
            <person name="Tomlinson C."/>
            <person name="Mitreva M."/>
            <person name="Nelson J."/>
            <person name="Hou S."/>
            <person name="Wollam A."/>
            <person name="Pepin K.H."/>
            <person name="Johnson M."/>
            <person name="Bhonagiri V."/>
            <person name="Nash W.E."/>
            <person name="Warren W."/>
            <person name="Chinwalla A."/>
            <person name="Mardis E.R."/>
            <person name="Wilson R.K."/>
        </authorList>
    </citation>
    <scope>NUCLEOTIDE SEQUENCE [LARGE SCALE GENOMIC DNA]</scope>
    <source>
        <strain evidence="3">ATCC 51259</strain>
    </source>
</reference>
<dbReference type="AlphaFoldDB" id="C9LGM9"/>
<dbReference type="EMBL" id="ACIJ02000018">
    <property type="protein sequence ID" value="EEX71837.1"/>
    <property type="molecule type" value="Genomic_DNA"/>
</dbReference>
<keyword evidence="1" id="KW-0472">Membrane</keyword>
<protein>
    <recommendedName>
        <fullName evidence="2">Putative auto-transporter adhesin head GIN domain-containing protein</fullName>
    </recommendedName>
</protein>
<evidence type="ECO:0000313" key="4">
    <source>
        <dbReference type="Proteomes" id="UP000003460"/>
    </source>
</evidence>
<comment type="caution">
    <text evidence="3">The sequence shown here is derived from an EMBL/GenBank/DDBJ whole genome shotgun (WGS) entry which is preliminary data.</text>
</comment>
<name>C9LGM9_9BACT</name>
<evidence type="ECO:0000259" key="2">
    <source>
        <dbReference type="Pfam" id="PF10988"/>
    </source>
</evidence>
<dbReference type="Pfam" id="PF10988">
    <property type="entry name" value="DUF2807"/>
    <property type="match status" value="1"/>
</dbReference>
<feature type="domain" description="Putative auto-transporter adhesin head GIN" evidence="2">
    <location>
        <begin position="73"/>
        <end position="256"/>
    </location>
</feature>
<dbReference type="InterPro" id="IPR021255">
    <property type="entry name" value="DUF2807"/>
</dbReference>
<proteinExistence type="predicted"/>
<dbReference type="HOGENOM" id="CLU_825995_0_0_10"/>
<evidence type="ECO:0000313" key="3">
    <source>
        <dbReference type="EMBL" id="EEX71837.1"/>
    </source>
</evidence>
<keyword evidence="1" id="KW-0812">Transmembrane</keyword>
<sequence length="336" mass="35277">MVAISFDKFEDKPKRSIMKQVMFTLAALLNAFVLSACSINIGADRSSGRYERDAAGYGASDGVVERSLSVQSFTKFECRLPVAVTYVQTNDQAPKVVLKGAPAMVERCVVDVRDGKLLLRLAQNTEQNRKRFSKSRDKLKITVYGGQLTSLEMMTACTFYAAQLEATQLSLANSGASIINVGRLVAQQLTLSCSGASSTRLGGSVGKLTMSITGAANLGAQELVAQELKAEMKGSTLGKLAVQGSAKVDVSGASSLTLSGTADLFTINCVGASSVKAAALKAQNVVVEVSGASSVKCYAERSIKGIVSNGSLTYGGHPTSFNVERQNSTASIKAVD</sequence>
<dbReference type="STRING" id="626522.GCWU000325_01373"/>
<feature type="transmembrane region" description="Helical" evidence="1">
    <location>
        <begin position="21"/>
        <end position="43"/>
    </location>
</feature>
<dbReference type="Proteomes" id="UP000003460">
    <property type="component" value="Unassembled WGS sequence"/>
</dbReference>